<evidence type="ECO:0000256" key="9">
    <source>
        <dbReference type="ARBA" id="ARBA00023242"/>
    </source>
</evidence>
<reference evidence="14" key="1">
    <citation type="submission" date="2020-05" db="UniProtKB">
        <authorList>
            <consortium name="EnsemblMetazoa"/>
        </authorList>
    </citation>
    <scope>IDENTIFICATION</scope>
    <source>
        <strain evidence="14">FUMOZ</strain>
    </source>
</reference>
<dbReference type="GO" id="GO:0043565">
    <property type="term" value="F:sequence-specific DNA binding"/>
    <property type="evidence" value="ECO:0007669"/>
    <property type="project" value="TreeGrafter"/>
</dbReference>
<evidence type="ECO:0000256" key="2">
    <source>
        <dbReference type="ARBA" id="ARBA00004496"/>
    </source>
</evidence>
<evidence type="ECO:0000256" key="7">
    <source>
        <dbReference type="ARBA" id="ARBA00023125"/>
    </source>
</evidence>
<evidence type="ECO:0000256" key="11">
    <source>
        <dbReference type="SAM" id="MobiDB-lite"/>
    </source>
</evidence>
<sequence length="454" mass="50596">MPKKNGFFYFMLEYKNRHEAAGYAVSKLDQITPLAGKIWEKMDAKQREPYNQKAKSAQNEGGLDKLNSLGMAISEVDKKLRSKEDHTQMIKRLVAERVANADSRKELDTEVMYIISMAYFGRTIKGTYIPAELGVVKYSLKCGVMDRMHLYINPGEIPLGAALSTQQHTAETHKLPLPPNAWGSTDMNEVAVKLISFLAADDEIPPLFTDETTLPITESMLQELLSGRIEGKTLYVCPLSELFFCLKQATERHVMETPTFPSARMAQHILMMDCYGFTVGISCDYHETERNPINCALSQATRWAYTISKHCCLHMGIECVQGKHIPCDRSADDDGVKPATSGSYMLSKLKRLDDSHAGVRSAIQKPIANSSNSKGTLSGSMDKPTFTPHIPYVDINLNTYQFPEPDQSQDDAFPSLLQSMEPSLMGRGQHRGGKLSRGGRGARGRAFNLQQRGN</sequence>
<dbReference type="GO" id="GO:0030154">
    <property type="term" value="P:cell differentiation"/>
    <property type="evidence" value="ECO:0007669"/>
    <property type="project" value="UniProtKB-KW"/>
</dbReference>
<dbReference type="GO" id="GO:0007283">
    <property type="term" value="P:spermatogenesis"/>
    <property type="evidence" value="ECO:0007669"/>
    <property type="project" value="TreeGrafter"/>
</dbReference>
<feature type="domain" description="Maelstrom" evidence="13">
    <location>
        <begin position="124"/>
        <end position="328"/>
    </location>
</feature>
<evidence type="ECO:0000256" key="5">
    <source>
        <dbReference type="ARBA" id="ARBA00022490"/>
    </source>
</evidence>
<evidence type="ECO:0008006" key="15">
    <source>
        <dbReference type="Google" id="ProtNLM"/>
    </source>
</evidence>
<keyword evidence="7" id="KW-0238">DNA-binding</keyword>
<dbReference type="GO" id="GO:0034587">
    <property type="term" value="P:piRNA processing"/>
    <property type="evidence" value="ECO:0007669"/>
    <property type="project" value="TreeGrafter"/>
</dbReference>
<dbReference type="InterPro" id="IPR024970">
    <property type="entry name" value="Maelstrom"/>
</dbReference>
<evidence type="ECO:0000256" key="10">
    <source>
        <dbReference type="ARBA" id="ARBA00023254"/>
    </source>
</evidence>
<keyword evidence="8" id="KW-0943">RNA-mediated gene silencing</keyword>
<evidence type="ECO:0000256" key="4">
    <source>
        <dbReference type="ARBA" id="ARBA00022473"/>
    </source>
</evidence>
<evidence type="ECO:0000313" key="14">
    <source>
        <dbReference type="EnsemblMetazoa" id="AFUN002290-PA"/>
    </source>
</evidence>
<feature type="region of interest" description="Disordered" evidence="11">
    <location>
        <begin position="423"/>
        <end position="454"/>
    </location>
</feature>
<keyword evidence="6" id="KW-0221">Differentiation</keyword>
<dbReference type="PANTHER" id="PTHR21358">
    <property type="entry name" value="PROTEIN MAELSTROM HOMOLOG"/>
    <property type="match status" value="1"/>
</dbReference>
<organism evidence="14">
    <name type="scientific">Anopheles funestus</name>
    <name type="common">African malaria mosquito</name>
    <dbReference type="NCBI Taxonomy" id="62324"/>
    <lineage>
        <taxon>Eukaryota</taxon>
        <taxon>Metazoa</taxon>
        <taxon>Ecdysozoa</taxon>
        <taxon>Arthropoda</taxon>
        <taxon>Hexapoda</taxon>
        <taxon>Insecta</taxon>
        <taxon>Pterygota</taxon>
        <taxon>Neoptera</taxon>
        <taxon>Endopterygota</taxon>
        <taxon>Diptera</taxon>
        <taxon>Nematocera</taxon>
        <taxon>Culicoidea</taxon>
        <taxon>Culicidae</taxon>
        <taxon>Anophelinae</taxon>
        <taxon>Anopheles</taxon>
    </lineage>
</organism>
<comment type="subcellular location">
    <subcellularLocation>
        <location evidence="2">Cytoplasm</location>
    </subcellularLocation>
    <subcellularLocation>
        <location evidence="1">Nucleus</location>
    </subcellularLocation>
</comment>
<evidence type="ECO:0000256" key="1">
    <source>
        <dbReference type="ARBA" id="ARBA00004123"/>
    </source>
</evidence>
<dbReference type="SUPFAM" id="SSF47095">
    <property type="entry name" value="HMG-box"/>
    <property type="match status" value="1"/>
</dbReference>
<keyword evidence="10" id="KW-0469">Meiosis</keyword>
<dbReference type="GO" id="GO:0043186">
    <property type="term" value="C:P granule"/>
    <property type="evidence" value="ECO:0007669"/>
    <property type="project" value="TreeGrafter"/>
</dbReference>
<dbReference type="GO" id="GO:0060964">
    <property type="term" value="P:regulation of miRNA-mediated gene silencing"/>
    <property type="evidence" value="ECO:0007669"/>
    <property type="project" value="InterPro"/>
</dbReference>
<dbReference type="InterPro" id="IPR036910">
    <property type="entry name" value="HMG_box_dom_sf"/>
</dbReference>
<evidence type="ECO:0000259" key="12">
    <source>
        <dbReference type="Pfam" id="PF09011"/>
    </source>
</evidence>
<dbReference type="AlphaFoldDB" id="A0A182R7Z0"/>
<dbReference type="VEuPathDB" id="VectorBase:AFUN2_011367"/>
<dbReference type="GO" id="GO:0007140">
    <property type="term" value="P:male meiotic nuclear division"/>
    <property type="evidence" value="ECO:0007669"/>
    <property type="project" value="TreeGrafter"/>
</dbReference>
<dbReference type="Gene3D" id="1.10.30.10">
    <property type="entry name" value="High mobility group box domain"/>
    <property type="match status" value="1"/>
</dbReference>
<proteinExistence type="inferred from homology"/>
<evidence type="ECO:0000256" key="6">
    <source>
        <dbReference type="ARBA" id="ARBA00022782"/>
    </source>
</evidence>
<comment type="similarity">
    <text evidence="3">Belongs to the maelstrom family.</text>
</comment>
<dbReference type="Pfam" id="PF13017">
    <property type="entry name" value="Maelstrom"/>
    <property type="match status" value="1"/>
</dbReference>
<dbReference type="EnsemblMetazoa" id="AFUN002290-RA">
    <property type="protein sequence ID" value="AFUN002290-PA"/>
    <property type="gene ID" value="AFUN002290"/>
</dbReference>
<keyword evidence="4" id="KW-0217">Developmental protein</keyword>
<dbReference type="VEuPathDB" id="VectorBase:AFUN002290"/>
<evidence type="ECO:0000256" key="8">
    <source>
        <dbReference type="ARBA" id="ARBA00023158"/>
    </source>
</evidence>
<dbReference type="GO" id="GO:0045892">
    <property type="term" value="P:negative regulation of DNA-templated transcription"/>
    <property type="evidence" value="ECO:0007669"/>
    <property type="project" value="TreeGrafter"/>
</dbReference>
<dbReference type="InterPro" id="IPR009071">
    <property type="entry name" value="HMG_box_dom"/>
</dbReference>
<name>A0A182R7Z0_ANOFN</name>
<dbReference type="PANTHER" id="PTHR21358:SF4">
    <property type="entry name" value="PROTEIN MAELSTROM HOMOLOG"/>
    <property type="match status" value="1"/>
</dbReference>
<keyword evidence="9" id="KW-0539">Nucleus</keyword>
<keyword evidence="5" id="KW-0963">Cytoplasm</keyword>
<feature type="domain" description="HMG box" evidence="12">
    <location>
        <begin position="3"/>
        <end position="60"/>
    </location>
</feature>
<dbReference type="InterPro" id="IPR039259">
    <property type="entry name" value="Protein_maelstrom"/>
</dbReference>
<protein>
    <recommendedName>
        <fullName evidence="15">HMG box domain-containing protein</fullName>
    </recommendedName>
</protein>
<dbReference type="Pfam" id="PF09011">
    <property type="entry name" value="HMG_box_2"/>
    <property type="match status" value="1"/>
</dbReference>
<dbReference type="GO" id="GO:0005634">
    <property type="term" value="C:nucleus"/>
    <property type="evidence" value="ECO:0007669"/>
    <property type="project" value="UniProtKB-SubCell"/>
</dbReference>
<evidence type="ECO:0000259" key="13">
    <source>
        <dbReference type="Pfam" id="PF13017"/>
    </source>
</evidence>
<accession>A0A182R7Z0</accession>
<evidence type="ECO:0000256" key="3">
    <source>
        <dbReference type="ARBA" id="ARBA00007057"/>
    </source>
</evidence>